<comment type="caution">
    <text evidence="3">The sequence shown here is derived from an EMBL/GenBank/DDBJ whole genome shotgun (WGS) entry which is preliminary data.</text>
</comment>
<reference evidence="3 4" key="1">
    <citation type="submission" date="2021-06" db="EMBL/GenBank/DDBJ databases">
        <authorList>
            <person name="Kallberg Y."/>
            <person name="Tangrot J."/>
            <person name="Rosling A."/>
        </authorList>
    </citation>
    <scope>NUCLEOTIDE SEQUENCE [LARGE SCALE GENOMIC DNA]</scope>
    <source>
        <strain evidence="3 4">120-4 pot B 10/14</strain>
    </source>
</reference>
<dbReference type="EMBL" id="CAJVQB010001969">
    <property type="protein sequence ID" value="CAG8557580.1"/>
    <property type="molecule type" value="Genomic_DNA"/>
</dbReference>
<feature type="chain" id="PRO_5046061583" evidence="2">
    <location>
        <begin position="17"/>
        <end position="243"/>
    </location>
</feature>
<keyword evidence="2" id="KW-0732">Signal</keyword>
<evidence type="ECO:0000313" key="4">
    <source>
        <dbReference type="Proteomes" id="UP000789901"/>
    </source>
</evidence>
<name>A0ABN7UF16_GIGMA</name>
<proteinExistence type="predicted"/>
<protein>
    <submittedName>
        <fullName evidence="3">28732_t:CDS:1</fullName>
    </submittedName>
</protein>
<gene>
    <name evidence="3" type="ORF">GMARGA_LOCUS4858</name>
</gene>
<accession>A0ABN7UF16</accession>
<dbReference type="Proteomes" id="UP000789901">
    <property type="component" value="Unassembled WGS sequence"/>
</dbReference>
<feature type="compositionally biased region" description="Basic and acidic residues" evidence="1">
    <location>
        <begin position="192"/>
        <end position="235"/>
    </location>
</feature>
<feature type="region of interest" description="Disordered" evidence="1">
    <location>
        <begin position="167"/>
        <end position="243"/>
    </location>
</feature>
<keyword evidence="4" id="KW-1185">Reference proteome</keyword>
<sequence length="243" mass="27950">MISIFAAVLFIETVQGNTSLSGIATYRHEYDEFVYYKFKAFVFVNNQHMINKIERNKIMLLIGRFVLENSELNRGYNPITSNYLMIEIDCTFDAGTARYAGVPNVIENKAILSVCSELYKGNNMMHIIASDIEWNNVFSVNKASTPEQVTNNRKKCNQDLLNFENKYKNKKIDKKPEQTPMAESATTNNKLNCKDPIDRSNNKSEDKIENKSNSEYDKQQDKTEKNNNSRADKLKSALRNAKK</sequence>
<organism evidence="3 4">
    <name type="scientific">Gigaspora margarita</name>
    <dbReference type="NCBI Taxonomy" id="4874"/>
    <lineage>
        <taxon>Eukaryota</taxon>
        <taxon>Fungi</taxon>
        <taxon>Fungi incertae sedis</taxon>
        <taxon>Mucoromycota</taxon>
        <taxon>Glomeromycotina</taxon>
        <taxon>Glomeromycetes</taxon>
        <taxon>Diversisporales</taxon>
        <taxon>Gigasporaceae</taxon>
        <taxon>Gigaspora</taxon>
    </lineage>
</organism>
<feature type="signal peptide" evidence="2">
    <location>
        <begin position="1"/>
        <end position="16"/>
    </location>
</feature>
<evidence type="ECO:0000256" key="1">
    <source>
        <dbReference type="SAM" id="MobiDB-lite"/>
    </source>
</evidence>
<evidence type="ECO:0000313" key="3">
    <source>
        <dbReference type="EMBL" id="CAG8557580.1"/>
    </source>
</evidence>
<evidence type="ECO:0000256" key="2">
    <source>
        <dbReference type="SAM" id="SignalP"/>
    </source>
</evidence>